<dbReference type="Pfam" id="PF00176">
    <property type="entry name" value="SNF2-rel_dom"/>
    <property type="match status" value="1"/>
</dbReference>
<dbReference type="Gene3D" id="3.40.50.10810">
    <property type="entry name" value="Tandem AAA-ATPase domain"/>
    <property type="match status" value="1"/>
</dbReference>
<dbReference type="InterPro" id="IPR038718">
    <property type="entry name" value="SNF2-like_sf"/>
</dbReference>
<keyword evidence="1" id="KW-0378">Hydrolase</keyword>
<evidence type="ECO:0000259" key="3">
    <source>
        <dbReference type="PROSITE" id="PS51194"/>
    </source>
</evidence>
<dbReference type="SUPFAM" id="SSF52540">
    <property type="entry name" value="P-loop containing nucleoside triphosphate hydrolases"/>
    <property type="match status" value="2"/>
</dbReference>
<dbReference type="PANTHER" id="PTHR10799">
    <property type="entry name" value="SNF2/RAD54 HELICASE FAMILY"/>
    <property type="match status" value="1"/>
</dbReference>
<dbReference type="EMBL" id="JAOWKY010000006">
    <property type="protein sequence ID" value="MCV2870394.1"/>
    <property type="molecule type" value="Genomic_DNA"/>
</dbReference>
<keyword evidence="4" id="KW-0347">Helicase</keyword>
<dbReference type="InterPro" id="IPR001650">
    <property type="entry name" value="Helicase_C-like"/>
</dbReference>
<dbReference type="InterPro" id="IPR027417">
    <property type="entry name" value="P-loop_NTPase"/>
</dbReference>
<dbReference type="CDD" id="cd18793">
    <property type="entry name" value="SF2_C_SNF"/>
    <property type="match status" value="1"/>
</dbReference>
<protein>
    <submittedName>
        <fullName evidence="4">DEAD/DEAH box helicase</fullName>
    </submittedName>
</protein>
<dbReference type="PROSITE" id="PS50890">
    <property type="entry name" value="PUA"/>
    <property type="match status" value="1"/>
</dbReference>
<organism evidence="4 5">
    <name type="scientific">Albidovulum marisflavi</name>
    <dbReference type="NCBI Taxonomy" id="2984159"/>
    <lineage>
        <taxon>Bacteria</taxon>
        <taxon>Pseudomonadati</taxon>
        <taxon>Pseudomonadota</taxon>
        <taxon>Alphaproteobacteria</taxon>
        <taxon>Rhodobacterales</taxon>
        <taxon>Paracoccaceae</taxon>
        <taxon>Albidovulum</taxon>
    </lineage>
</organism>
<dbReference type="PROSITE" id="PS51192">
    <property type="entry name" value="HELICASE_ATP_BIND_1"/>
    <property type="match status" value="1"/>
</dbReference>
<reference evidence="4 5" key="1">
    <citation type="submission" date="2022-10" db="EMBL/GenBank/DDBJ databases">
        <title>Defluviimonas sp. nov., isolated from ocean surface water.</title>
        <authorList>
            <person name="He W."/>
            <person name="Wang L."/>
            <person name="Zhang D.-F."/>
        </authorList>
    </citation>
    <scope>NUCLEOTIDE SEQUENCE [LARGE SCALE GENOMIC DNA]</scope>
    <source>
        <strain evidence="4 5">WL0002</strain>
    </source>
</reference>
<dbReference type="SMART" id="SM00490">
    <property type="entry name" value="HELICc"/>
    <property type="match status" value="1"/>
</dbReference>
<dbReference type="SMART" id="SM00487">
    <property type="entry name" value="DEXDc"/>
    <property type="match status" value="1"/>
</dbReference>
<dbReference type="Proteomes" id="UP001652542">
    <property type="component" value="Unassembled WGS sequence"/>
</dbReference>
<dbReference type="InterPro" id="IPR049730">
    <property type="entry name" value="SNF2/RAD54-like_C"/>
</dbReference>
<evidence type="ECO:0000259" key="2">
    <source>
        <dbReference type="PROSITE" id="PS51192"/>
    </source>
</evidence>
<feature type="domain" description="Helicase C-terminal" evidence="3">
    <location>
        <begin position="835"/>
        <end position="1002"/>
    </location>
</feature>
<keyword evidence="4" id="KW-0547">Nucleotide-binding</keyword>
<dbReference type="InterPro" id="IPR014001">
    <property type="entry name" value="Helicase_ATP-bd"/>
</dbReference>
<proteinExistence type="predicted"/>
<dbReference type="Gene3D" id="3.40.50.300">
    <property type="entry name" value="P-loop containing nucleotide triphosphate hydrolases"/>
    <property type="match status" value="1"/>
</dbReference>
<name>A0ABT2ZGZ9_9RHOB</name>
<keyword evidence="5" id="KW-1185">Reference proteome</keyword>
<sequence>MSENHPVYRLVDDRIEIRFPVEKRGLLARLTQANARARTFGHVPDDQKELLFAIADLRAWGDQHEGEVDISDEHILISHDAAANLGAGAAQALGLPQDVHLTLRTDVAGTLGSPEFRLLYEWSNAGRRESPRRQGAFLETADGPRRLPLWMKRAMDLADGFDAHAPVEEHWKVLAEFRRALEPDETMLELLPQNRGMAGLAMTSFLRGLEVRIANSFSISPDATLGQFEIVPYSSRHLSDRALADGGVSEVDAELSGEALAAFQYRVNALGARPAYQLGNNSYVVIEQSSAPVLEALVQAQKADRETRKAVIRNPRAFITEAVARHLQQSGALEQLDAAGQEEMIESVAGPAFVESREYSARVTGVVVYEKPSRPIEGSGTTWLPEVFSPPVAEAVSKMATPDLEALHDRMKAASESGKATLVEIAGENVEVSPERLAAVGAVLANRLEEEVRASDGDALDTLDNDEKPAGPIILDTLDNSEDIAWHADLRPRAPTIAREVPDSIVTKLRQHQMDSFDWATRAWRSGLPGILNADEQGLGKTLQTISFLNWLQKHMQQPQAKMRGPIMVVAPTSLLVNWEEEVERHVEARKFGHLVRLYGSSLSGHKVSGAKATETASGLPLLDLEWLDEAFEEGRAHRYWFLTTYTTLANYQHSLGRVAFSAMVFDEIQNIKNKDTIASKAVEAMNVDFRIGLTGTPIENTTMDLWTIMDRLVPGALGAGKAFRASYGVPNEENMTELHARVFKPQLDRPPLALRRLKDEVATDLPRKDRLLHPRVMPQVQSAAYDAARIKKIQGGPGAALKSLHHIRSVSVHPGFPGSLGPEEFVAMSARLSAVMRVLEGIKAKSERALVFIEHREMQFRFAELARHFFGLNRVDIINGDTPIPKRQTIVNHFQRHLEHDGGFDLLVLGPKAAGTGLTLTAATHVIHLSRWWNPAVEEQCNDRVHRIGQTRPVQVHVPLAIHPGYREGSFDCLLNSLMQRKRKMASQALWPMGDTQADLEGLQHGLDAGPKDPAGNVISDSMSAMFAREGVPDIIPDASGTYILP</sequence>
<evidence type="ECO:0000313" key="4">
    <source>
        <dbReference type="EMBL" id="MCV2870394.1"/>
    </source>
</evidence>
<accession>A0ABT2ZGZ9</accession>
<evidence type="ECO:0000313" key="5">
    <source>
        <dbReference type="Proteomes" id="UP001652542"/>
    </source>
</evidence>
<dbReference type="PROSITE" id="PS51194">
    <property type="entry name" value="HELICASE_CTER"/>
    <property type="match status" value="1"/>
</dbReference>
<dbReference type="RefSeq" id="WP_263736074.1">
    <property type="nucleotide sequence ID" value="NZ_JAOWKY010000006.1"/>
</dbReference>
<dbReference type="Pfam" id="PF00271">
    <property type="entry name" value="Helicase_C"/>
    <property type="match status" value="1"/>
</dbReference>
<feature type="domain" description="Helicase ATP-binding" evidence="2">
    <location>
        <begin position="522"/>
        <end position="716"/>
    </location>
</feature>
<dbReference type="InterPro" id="IPR000330">
    <property type="entry name" value="SNF2_N"/>
</dbReference>
<evidence type="ECO:0000256" key="1">
    <source>
        <dbReference type="ARBA" id="ARBA00022801"/>
    </source>
</evidence>
<comment type="caution">
    <text evidence="4">The sequence shown here is derived from an EMBL/GenBank/DDBJ whole genome shotgun (WGS) entry which is preliminary data.</text>
</comment>
<dbReference type="GO" id="GO:0004386">
    <property type="term" value="F:helicase activity"/>
    <property type="evidence" value="ECO:0007669"/>
    <property type="project" value="UniProtKB-KW"/>
</dbReference>
<gene>
    <name evidence="4" type="ORF">OEW28_17405</name>
</gene>
<keyword evidence="4" id="KW-0067">ATP-binding</keyword>